<dbReference type="PANTHER" id="PTHR10039">
    <property type="entry name" value="AMELOGENIN"/>
    <property type="match status" value="1"/>
</dbReference>
<keyword evidence="1" id="KW-0677">Repeat</keyword>
<reference evidence="4" key="1">
    <citation type="submission" date="2023-03" db="EMBL/GenBank/DDBJ databases">
        <title>Massive genome expansion in bonnet fungi (Mycena s.s.) driven by repeated elements and novel gene families across ecological guilds.</title>
        <authorList>
            <consortium name="Lawrence Berkeley National Laboratory"/>
            <person name="Harder C.B."/>
            <person name="Miyauchi S."/>
            <person name="Viragh M."/>
            <person name="Kuo A."/>
            <person name="Thoen E."/>
            <person name="Andreopoulos B."/>
            <person name="Lu D."/>
            <person name="Skrede I."/>
            <person name="Drula E."/>
            <person name="Henrissat B."/>
            <person name="Morin E."/>
            <person name="Kohler A."/>
            <person name="Barry K."/>
            <person name="LaButti K."/>
            <person name="Morin E."/>
            <person name="Salamov A."/>
            <person name="Lipzen A."/>
            <person name="Mereny Z."/>
            <person name="Hegedus B."/>
            <person name="Baldrian P."/>
            <person name="Stursova M."/>
            <person name="Weitz H."/>
            <person name="Taylor A."/>
            <person name="Grigoriev I.V."/>
            <person name="Nagy L.G."/>
            <person name="Martin F."/>
            <person name="Kauserud H."/>
        </authorList>
    </citation>
    <scope>NUCLEOTIDE SEQUENCE</scope>
    <source>
        <strain evidence="4">9284</strain>
    </source>
</reference>
<name>A0AAD7BFB7_9AGAR</name>
<dbReference type="Pfam" id="PF17109">
    <property type="entry name" value="Goodbye"/>
    <property type="match status" value="1"/>
</dbReference>
<sequence>MWQEAEKEFEKICGQSLTRGDIRSFEDVQKTIEKASYGPDAGPEDKWDKAKSVGLECLKHLKTLVDAVSQVSSLTPIPAVAVNVSSALAFVFDIPQAIKGYNDAVDQVFSEISSALTQFHIYGSMEKIYPALAKHIHPVLTSFVKLCAYVVKYRQGGRRARLVHQIKSILKDDSGLSDEMAHFKRLLQDLHGVEGTLTLVTVQGTQKGVQALKDDADRTKTLSKIRDALGVPESVKLDAKTTQTLTNIVNGCVDHTGAWIWTDKTYLAWTAATKEKDASPSASHILLASGPSSSGKTFATALITRRLEDHKGNDRIYVAHYFFSANTQKSDNRNDVAHALKYMAFQIARVDATVHNALGKACDAKDASAIFRSSEQNLETLWGELKIGAPGSSAIYYLVFNGLEYLPNDQAELLLEFAFSPKLAGDRAGRVRVLLSGTDDKFVSSKVPIDSALRVRVEKNNEGDMRLVVKHALLKRGMLQDRRPGSDQEKAYNKIVEKLPKNVKGSYSLLQFGLENVMRLLSTRSAIRDLDNLLKQSMSSTETAIKALQRSLTTEEIGELNELLKWVLFSAESLTLDQLEAVMFLFSDTESFVSLRDIIKQKYTAVLKVDSGFVLSQDGVKDYLQKESSTRSSSLSSDQPTISMTIKINNVGQKLCEHFLWDLAHKSIRDEFKFNFDGSDSSNGPVIGGRRGAIRVDEFDAHHTIVQRALKFLNNPPQEETGNVGEYLLHWLPYHLDMLRQLEADGKGRLTPDEQADIGWNLYLLFRDGDAPQHHKANFSKTCWVASEMKNLQNWLVVPAVTRRMDRRWSHEVQRASTPVKGFLKELAKTVTKGLLQDRSWDINAINWLKEFVAVDTGVSEYEDVDLERLSTWCQTFLGLAETDLDSLWYERLAEACATGEIDVASSQIEVWQRALSKKDPSWLSYRGLALAHSSEGEMMEAIEQMRLALKEAEREGASPKPEAQDIIDLHFKLGAFTFQVGKLQSSADHYQKALPSRDAEQANRAQLGYIEARLGIPEAEGARETLRTTLADEGGMHRVTGILQTLATEPNHDTFMAKLFAVASSDHDLMRSIAQAMAAATITPDGTSRPIGNNQHFVEREVRGILLHDRAVAAYFYGAVAPDNNGTSESRSEASLQLWRASRSELSNVGGRNASKAQYEASAALAGHFFRDLLHGNRDHYFDELEKLATEASVNTWAPGSDAVGYLGILHRRNGDADKARAVLLPRFRYSMQVLSDDLPDNNRVGFSMLYQTLGHYRDYKNAAIALMFLGQPDLLVDALRFEDITSEAEELAIQYVTIDDEAEDPRAPYRRWVEARHDKLLDAVKSLAMETIDIAHTSVPDVSQQLSRFQAAQSHIDPWAAAAAVPKTQGMVDDADVSSHKNELEMAAVAYGVIQNRLRLWMWKSIRWWSWSCDGRAADGSRCTNKTDFAREFFHCLYCSNRDFCRECLARLRDPKAEMKITICDPQHRWLQIPPLGDKLFVGPQAKSVRVPEGMRAVDGDERILEIWYTQDSPMIGVEEWKDMLAKEWGIKREARRQLGASGIGGST</sequence>
<evidence type="ECO:0000256" key="1">
    <source>
        <dbReference type="ARBA" id="ARBA00022737"/>
    </source>
</evidence>
<protein>
    <recommendedName>
        <fullName evidence="6">Fungal STAND N-terminal Goodbye domain-containing protein</fullName>
    </recommendedName>
</protein>
<proteinExistence type="predicted"/>
<organism evidence="4 5">
    <name type="scientific">Roridomyces roridus</name>
    <dbReference type="NCBI Taxonomy" id="1738132"/>
    <lineage>
        <taxon>Eukaryota</taxon>
        <taxon>Fungi</taxon>
        <taxon>Dikarya</taxon>
        <taxon>Basidiomycota</taxon>
        <taxon>Agaricomycotina</taxon>
        <taxon>Agaricomycetes</taxon>
        <taxon>Agaricomycetidae</taxon>
        <taxon>Agaricales</taxon>
        <taxon>Marasmiineae</taxon>
        <taxon>Mycenaceae</taxon>
        <taxon>Roridomyces</taxon>
    </lineage>
</organism>
<dbReference type="Gene3D" id="1.25.40.10">
    <property type="entry name" value="Tetratricopeptide repeat domain"/>
    <property type="match status" value="1"/>
</dbReference>
<evidence type="ECO:0000259" key="3">
    <source>
        <dbReference type="Pfam" id="PF24883"/>
    </source>
</evidence>
<comment type="caution">
    <text evidence="4">The sequence shown here is derived from an EMBL/GenBank/DDBJ whole genome shotgun (WGS) entry which is preliminary data.</text>
</comment>
<evidence type="ECO:0000313" key="4">
    <source>
        <dbReference type="EMBL" id="KAJ7619565.1"/>
    </source>
</evidence>
<gene>
    <name evidence="4" type="ORF">FB45DRAFT_981095</name>
</gene>
<accession>A0AAD7BFB7</accession>
<dbReference type="SUPFAM" id="SSF48452">
    <property type="entry name" value="TPR-like"/>
    <property type="match status" value="1"/>
</dbReference>
<dbReference type="InterPro" id="IPR031350">
    <property type="entry name" value="Goodbye_dom"/>
</dbReference>
<evidence type="ECO:0000259" key="2">
    <source>
        <dbReference type="Pfam" id="PF17109"/>
    </source>
</evidence>
<dbReference type="Proteomes" id="UP001221142">
    <property type="component" value="Unassembled WGS sequence"/>
</dbReference>
<evidence type="ECO:0000313" key="5">
    <source>
        <dbReference type="Proteomes" id="UP001221142"/>
    </source>
</evidence>
<dbReference type="PANTHER" id="PTHR10039:SF17">
    <property type="entry name" value="FUNGAL STAND N-TERMINAL GOODBYE DOMAIN-CONTAINING PROTEIN-RELATED"/>
    <property type="match status" value="1"/>
</dbReference>
<dbReference type="Pfam" id="PF24883">
    <property type="entry name" value="NPHP3_N"/>
    <property type="match status" value="1"/>
</dbReference>
<dbReference type="InterPro" id="IPR011990">
    <property type="entry name" value="TPR-like_helical_dom_sf"/>
</dbReference>
<dbReference type="InterPro" id="IPR056884">
    <property type="entry name" value="NPHP3-like_N"/>
</dbReference>
<feature type="domain" description="Nephrocystin 3-like N-terminal" evidence="3">
    <location>
        <begin position="256"/>
        <end position="435"/>
    </location>
</feature>
<keyword evidence="5" id="KW-1185">Reference proteome</keyword>
<evidence type="ECO:0008006" key="6">
    <source>
        <dbReference type="Google" id="ProtNLM"/>
    </source>
</evidence>
<feature type="domain" description="Fungal STAND N-terminal Goodbye" evidence="2">
    <location>
        <begin position="2"/>
        <end position="122"/>
    </location>
</feature>
<dbReference type="EMBL" id="JARKIF010000018">
    <property type="protein sequence ID" value="KAJ7619565.1"/>
    <property type="molecule type" value="Genomic_DNA"/>
</dbReference>